<dbReference type="PROSITE" id="PS51257">
    <property type="entry name" value="PROKAR_LIPOPROTEIN"/>
    <property type="match status" value="1"/>
</dbReference>
<evidence type="ECO:0000313" key="2">
    <source>
        <dbReference type="Proteomes" id="UP000199310"/>
    </source>
</evidence>
<dbReference type="InterPro" id="IPR032173">
    <property type="entry name" value="DUF5007"/>
</dbReference>
<name>A0A1I0R6T9_9BACT</name>
<gene>
    <name evidence="1" type="ORF">SAMN04488122_2377</name>
</gene>
<dbReference type="Pfam" id="PF16398">
    <property type="entry name" value="DUF5007"/>
    <property type="match status" value="1"/>
</dbReference>
<dbReference type="OrthoDB" id="737630at2"/>
<protein>
    <recommendedName>
        <fullName evidence="3">DUF5007 domain-containing protein</fullName>
    </recommendedName>
</protein>
<dbReference type="STRING" id="29529.SAMN04488122_2377"/>
<reference evidence="2" key="1">
    <citation type="submission" date="2016-10" db="EMBL/GenBank/DDBJ databases">
        <authorList>
            <person name="Varghese N."/>
            <person name="Submissions S."/>
        </authorList>
    </citation>
    <scope>NUCLEOTIDE SEQUENCE [LARGE SCALE GENOMIC DNA]</scope>
    <source>
        <strain evidence="2">DSM 3695</strain>
    </source>
</reference>
<evidence type="ECO:0000313" key="1">
    <source>
        <dbReference type="EMBL" id="SEW36337.1"/>
    </source>
</evidence>
<keyword evidence="2" id="KW-1185">Reference proteome</keyword>
<accession>A0A1I0R6T9</accession>
<dbReference type="RefSeq" id="WP_089894897.1">
    <property type="nucleotide sequence ID" value="NZ_FOJG01000001.1"/>
</dbReference>
<evidence type="ECO:0008006" key="3">
    <source>
        <dbReference type="Google" id="ProtNLM"/>
    </source>
</evidence>
<proteinExistence type="predicted"/>
<dbReference type="EMBL" id="FOJG01000001">
    <property type="protein sequence ID" value="SEW36337.1"/>
    <property type="molecule type" value="Genomic_DNA"/>
</dbReference>
<sequence>MKRQVYTFFIAGALAVTATSCYKELLPKEKEHFSNNVNFDGDTYTANFGRTNVFYGKFNADNSTQPLTFQLLNIHRPDSQPAPELLTQVDTWQWKAYYSGTEKTIAEIDAKRFQVKRPVLDMRENSGDLVFWATDTSKIKPGVYTFDILVKNNGGQKLFQKQKLQLRLPRPYEPYDYDDITGLHKKDDKNNLIYNHPTLEGVQDMQNNTINADQVNVYFHKTGTGKNSVTFKVYDKDSVLIPMSKFNVTQWDSLKYVSNTIGQNVFFGFNRKFATDSSTVTWDITNPYPVLADVGINESARVTFTYERVSYGQRRRAYMGYGFSILEPGSWEIIFKFRVNPKFIND</sequence>
<dbReference type="AlphaFoldDB" id="A0A1I0R6T9"/>
<dbReference type="Proteomes" id="UP000199310">
    <property type="component" value="Unassembled WGS sequence"/>
</dbReference>
<organism evidence="1 2">
    <name type="scientific">Chitinophaga arvensicola</name>
    <dbReference type="NCBI Taxonomy" id="29529"/>
    <lineage>
        <taxon>Bacteria</taxon>
        <taxon>Pseudomonadati</taxon>
        <taxon>Bacteroidota</taxon>
        <taxon>Chitinophagia</taxon>
        <taxon>Chitinophagales</taxon>
        <taxon>Chitinophagaceae</taxon>
        <taxon>Chitinophaga</taxon>
    </lineage>
</organism>